<reference evidence="5" key="1">
    <citation type="submission" date="2021-02" db="EMBL/GenBank/DDBJ databases">
        <title>Genome-Resolved Metagenomics of a Microbial Community Performing Photosynthetic Biological Nutrient Removal.</title>
        <authorList>
            <person name="Mcdaniel E.A."/>
        </authorList>
    </citation>
    <scope>NUCLEOTIDE SEQUENCE</scope>
    <source>
        <strain evidence="5">UWPOB_OBS1</strain>
    </source>
</reference>
<name>A0A8J7TN26_9BACT</name>
<dbReference type="AlphaFoldDB" id="A0A8J7TN26"/>
<evidence type="ECO:0000256" key="4">
    <source>
        <dbReference type="SAM" id="MobiDB-lite"/>
    </source>
</evidence>
<feature type="repeat" description="TPR" evidence="3">
    <location>
        <begin position="249"/>
        <end position="282"/>
    </location>
</feature>
<dbReference type="Proteomes" id="UP000664277">
    <property type="component" value="Unassembled WGS sequence"/>
</dbReference>
<dbReference type="InterPro" id="IPR051685">
    <property type="entry name" value="Ycf3/AcsC/BcsC/TPR_MFPF"/>
</dbReference>
<keyword evidence="1" id="KW-0677">Repeat</keyword>
<dbReference type="Gene3D" id="1.25.40.10">
    <property type="entry name" value="Tetratricopeptide repeat domain"/>
    <property type="match status" value="1"/>
</dbReference>
<dbReference type="InterPro" id="IPR019734">
    <property type="entry name" value="TPR_rpt"/>
</dbReference>
<dbReference type="SUPFAM" id="SSF48452">
    <property type="entry name" value="TPR-like"/>
    <property type="match status" value="1"/>
</dbReference>
<dbReference type="InterPro" id="IPR011990">
    <property type="entry name" value="TPR-like_helical_dom_sf"/>
</dbReference>
<sequence>MKPPDQVPEGLSIVEYQRLVALYTLMGRTRQATRALAYLSRLKSGDQASEEELKMVGAGTKFAESLMKLLKSVAEADQDGEAAQSGEHQSKQDNSDQAHLDQDQTGQAFEDPIYSMKEQLMSIGLSSAEADEYLEKLKEALRDMSRPDPPPREVPQDLSAREYWDLALRYKQVGWTEQARDALTLAIELDGDGKFGRKAMCFLRSKIPRFPVPLMAEQLNIQGYNQMLTNEEEARRTFQNLVEQYPDFEWPYGNLGSLLIKEGDLSQAEAILVKAVTINPYYINAWLHLSRVYAIESRFAEADDCLDRVLAIDPSDPNWKGIRELVDQLKFDKFN</sequence>
<evidence type="ECO:0000313" key="6">
    <source>
        <dbReference type="Proteomes" id="UP000664277"/>
    </source>
</evidence>
<evidence type="ECO:0000256" key="2">
    <source>
        <dbReference type="ARBA" id="ARBA00022803"/>
    </source>
</evidence>
<evidence type="ECO:0000256" key="3">
    <source>
        <dbReference type="PROSITE-ProRule" id="PRU00339"/>
    </source>
</evidence>
<feature type="repeat" description="TPR" evidence="3">
    <location>
        <begin position="283"/>
        <end position="316"/>
    </location>
</feature>
<feature type="compositionally biased region" description="Basic and acidic residues" evidence="4">
    <location>
        <begin position="88"/>
        <end position="102"/>
    </location>
</feature>
<evidence type="ECO:0000313" key="5">
    <source>
        <dbReference type="EMBL" id="MBN8662364.1"/>
    </source>
</evidence>
<dbReference type="PANTHER" id="PTHR44943:SF8">
    <property type="entry name" value="TPR REPEAT-CONTAINING PROTEIN MJ0263"/>
    <property type="match status" value="1"/>
</dbReference>
<gene>
    <name evidence="5" type="ORF">J0M35_18485</name>
</gene>
<dbReference type="Pfam" id="PF14559">
    <property type="entry name" value="TPR_19"/>
    <property type="match status" value="1"/>
</dbReference>
<comment type="caution">
    <text evidence="5">The sequence shown here is derived from an EMBL/GenBank/DDBJ whole genome shotgun (WGS) entry which is preliminary data.</text>
</comment>
<proteinExistence type="predicted"/>
<organism evidence="5 6">
    <name type="scientific">Candidatus Obscuribacter phosphatis</name>
    <dbReference type="NCBI Taxonomy" id="1906157"/>
    <lineage>
        <taxon>Bacteria</taxon>
        <taxon>Bacillati</taxon>
        <taxon>Candidatus Melainabacteria</taxon>
        <taxon>Candidatus Obscuribacterales</taxon>
        <taxon>Candidatus Obscuribacteraceae</taxon>
        <taxon>Candidatus Obscuribacter</taxon>
    </lineage>
</organism>
<dbReference type="SMART" id="SM00028">
    <property type="entry name" value="TPR"/>
    <property type="match status" value="3"/>
</dbReference>
<accession>A0A8J7TN26</accession>
<dbReference type="PANTHER" id="PTHR44943">
    <property type="entry name" value="CELLULOSE SYNTHASE OPERON PROTEIN C"/>
    <property type="match status" value="1"/>
</dbReference>
<protein>
    <submittedName>
        <fullName evidence="5">Tetratricopeptide repeat protein</fullName>
    </submittedName>
</protein>
<dbReference type="EMBL" id="JAFLCK010000037">
    <property type="protein sequence ID" value="MBN8662364.1"/>
    <property type="molecule type" value="Genomic_DNA"/>
</dbReference>
<dbReference type="PROSITE" id="PS50005">
    <property type="entry name" value="TPR"/>
    <property type="match status" value="2"/>
</dbReference>
<keyword evidence="2 3" id="KW-0802">TPR repeat</keyword>
<feature type="region of interest" description="Disordered" evidence="4">
    <location>
        <begin position="77"/>
        <end position="102"/>
    </location>
</feature>
<evidence type="ECO:0000256" key="1">
    <source>
        <dbReference type="ARBA" id="ARBA00022737"/>
    </source>
</evidence>